<dbReference type="Proteomes" id="UP001266305">
    <property type="component" value="Unassembled WGS sequence"/>
</dbReference>
<reference evidence="2 3" key="1">
    <citation type="submission" date="2023-05" db="EMBL/GenBank/DDBJ databases">
        <title>B98-5 Cell Line De Novo Hybrid Assembly: An Optical Mapping Approach.</title>
        <authorList>
            <person name="Kananen K."/>
            <person name="Auerbach J.A."/>
            <person name="Kautto E."/>
            <person name="Blachly J.S."/>
        </authorList>
    </citation>
    <scope>NUCLEOTIDE SEQUENCE [LARGE SCALE GENOMIC DNA]</scope>
    <source>
        <strain evidence="2">B95-8</strain>
        <tissue evidence="2">Cell line</tissue>
    </source>
</reference>
<evidence type="ECO:0000313" key="2">
    <source>
        <dbReference type="EMBL" id="KAK2121904.1"/>
    </source>
</evidence>
<feature type="region of interest" description="Disordered" evidence="1">
    <location>
        <begin position="71"/>
        <end position="131"/>
    </location>
</feature>
<organism evidence="2 3">
    <name type="scientific">Saguinus oedipus</name>
    <name type="common">Cotton-top tamarin</name>
    <name type="synonym">Oedipomidas oedipus</name>
    <dbReference type="NCBI Taxonomy" id="9490"/>
    <lineage>
        <taxon>Eukaryota</taxon>
        <taxon>Metazoa</taxon>
        <taxon>Chordata</taxon>
        <taxon>Craniata</taxon>
        <taxon>Vertebrata</taxon>
        <taxon>Euteleostomi</taxon>
        <taxon>Mammalia</taxon>
        <taxon>Eutheria</taxon>
        <taxon>Euarchontoglires</taxon>
        <taxon>Primates</taxon>
        <taxon>Haplorrhini</taxon>
        <taxon>Platyrrhini</taxon>
        <taxon>Cebidae</taxon>
        <taxon>Callitrichinae</taxon>
        <taxon>Saguinus</taxon>
    </lineage>
</organism>
<dbReference type="EMBL" id="JASSZA010000001">
    <property type="protein sequence ID" value="KAK2121904.1"/>
    <property type="molecule type" value="Genomic_DNA"/>
</dbReference>
<protein>
    <submittedName>
        <fullName evidence="2">Uncharacterized protein</fullName>
    </submittedName>
</protein>
<accession>A0ABQ9WJS3</accession>
<proteinExistence type="predicted"/>
<comment type="caution">
    <text evidence="2">The sequence shown here is derived from an EMBL/GenBank/DDBJ whole genome shotgun (WGS) entry which is preliminary data.</text>
</comment>
<sequence length="202" mass="21105">MRPPQLCQSCAALVSSALGPQGLGEHAADPPCCCGAGLAGWPPGTPGSSQQAAGPGHPCYLNSCIENYLNSQGAPHNTAQPRPHTPHTSQHSLAQAPPSGSPKYSLASGLPPHTPPSNTVQPRPHTQPPAIPACPLHPPALLCFPEVDGDTSPPELLGGWRVMCVMRPCVAVPGFSGRWRVCFPRRVQAAQLPWCQGLPEPL</sequence>
<evidence type="ECO:0000256" key="1">
    <source>
        <dbReference type="SAM" id="MobiDB-lite"/>
    </source>
</evidence>
<gene>
    <name evidence="2" type="ORF">P7K49_003290</name>
</gene>
<keyword evidence="3" id="KW-1185">Reference proteome</keyword>
<feature type="compositionally biased region" description="Polar residues" evidence="1">
    <location>
        <begin position="71"/>
        <end position="93"/>
    </location>
</feature>
<name>A0ABQ9WJS3_SAGOE</name>
<evidence type="ECO:0000313" key="3">
    <source>
        <dbReference type="Proteomes" id="UP001266305"/>
    </source>
</evidence>